<keyword evidence="4 6" id="KW-1133">Transmembrane helix</keyword>
<feature type="transmembrane region" description="Helical" evidence="6">
    <location>
        <begin position="53"/>
        <end position="69"/>
    </location>
</feature>
<dbReference type="InterPro" id="IPR036866">
    <property type="entry name" value="RibonucZ/Hydroxyglut_hydro"/>
</dbReference>
<evidence type="ECO:0000256" key="2">
    <source>
        <dbReference type="ARBA" id="ARBA00022475"/>
    </source>
</evidence>
<dbReference type="CDD" id="cd07731">
    <property type="entry name" value="ComA-like_MBL-fold"/>
    <property type="match status" value="1"/>
</dbReference>
<dbReference type="InterPro" id="IPR035681">
    <property type="entry name" value="ComA-like_MBL"/>
</dbReference>
<evidence type="ECO:0000313" key="8">
    <source>
        <dbReference type="EMBL" id="TFH68890.1"/>
    </source>
</evidence>
<feature type="transmembrane region" description="Helical" evidence="6">
    <location>
        <begin position="478"/>
        <end position="500"/>
    </location>
</feature>
<dbReference type="SMART" id="SM00849">
    <property type="entry name" value="Lactamase_B"/>
    <property type="match status" value="1"/>
</dbReference>
<dbReference type="EMBL" id="SPIA01000001">
    <property type="protein sequence ID" value="TFH68890.1"/>
    <property type="molecule type" value="Genomic_DNA"/>
</dbReference>
<comment type="caution">
    <text evidence="8">The sequence shown here is derived from an EMBL/GenBank/DDBJ whole genome shotgun (WGS) entry which is preliminary data.</text>
</comment>
<evidence type="ECO:0000256" key="6">
    <source>
        <dbReference type="SAM" id="Phobius"/>
    </source>
</evidence>
<gene>
    <name evidence="8" type="ORF">E3W66_02775</name>
</gene>
<protein>
    <submittedName>
        <fullName evidence="8">DNA internalization-related competence protein ComEC/Rec2</fullName>
    </submittedName>
</protein>
<dbReference type="InterPro" id="IPR001279">
    <property type="entry name" value="Metallo-B-lactamas"/>
</dbReference>
<keyword evidence="5 6" id="KW-0472">Membrane</keyword>
<evidence type="ECO:0000256" key="4">
    <source>
        <dbReference type="ARBA" id="ARBA00022989"/>
    </source>
</evidence>
<dbReference type="AlphaFoldDB" id="A0A4Y8UJK5"/>
<dbReference type="PANTHER" id="PTHR30619:SF1">
    <property type="entry name" value="RECOMBINATION PROTEIN 2"/>
    <property type="match status" value="1"/>
</dbReference>
<reference evidence="8 9" key="1">
    <citation type="submission" date="2019-03" db="EMBL/GenBank/DDBJ databases">
        <title>Draft genome of Gammaproteobacteria bacterium LSUCC0057, a member of the SAR92 clade.</title>
        <authorList>
            <person name="Lanclos V.C."/>
            <person name="Doiron C."/>
            <person name="Henson M.W."/>
            <person name="Thrash J.C."/>
        </authorList>
    </citation>
    <scope>NUCLEOTIDE SEQUENCE [LARGE SCALE GENOMIC DNA]</scope>
    <source>
        <strain evidence="8 9">LSUCC0057</strain>
    </source>
</reference>
<dbReference type="Pfam" id="PF13567">
    <property type="entry name" value="DUF4131"/>
    <property type="match status" value="1"/>
</dbReference>
<accession>A0A4Y8UJK5</accession>
<evidence type="ECO:0000256" key="3">
    <source>
        <dbReference type="ARBA" id="ARBA00022692"/>
    </source>
</evidence>
<evidence type="ECO:0000256" key="1">
    <source>
        <dbReference type="ARBA" id="ARBA00004651"/>
    </source>
</evidence>
<organism evidence="8 9">
    <name type="scientific">Gammaproteobacteria bacterium LSUCC0057</name>
    <dbReference type="NCBI Taxonomy" id="2559237"/>
    <lineage>
        <taxon>Bacteria</taxon>
        <taxon>Pseudomonadati</taxon>
        <taxon>Pseudomonadota</taxon>
        <taxon>Gammaproteobacteria</taxon>
        <taxon>Cellvibrionales</taxon>
        <taxon>Porticoccaceae</taxon>
        <taxon>SAR92 clade</taxon>
    </lineage>
</organism>
<dbReference type="NCBIfam" id="TIGR00361">
    <property type="entry name" value="ComEC_Rec2"/>
    <property type="match status" value="1"/>
</dbReference>
<evidence type="ECO:0000313" key="9">
    <source>
        <dbReference type="Proteomes" id="UP000298133"/>
    </source>
</evidence>
<sequence>MVAPGLIVGANCGGFVPLQQYLRRLFEEHPALRCSVVVSGILTLLLWPSAPSNWILLALLLSVIACSYWRTTHWLAVWLFGVLWGAVAVYQSERALLPEQLDRSHFQLGGMIVSPVFASAEYWQFDLRVEQLQLVESSPAAGPSDHTDVAAKRRGTVRLRLYRRGHAATESLGEQLRAGQYLSAQVTLRTPRGLANPGLFNYRTWLRSRGYIATGYIREGSLSAAPPAAAAQLDSRLTAAVAALRRRLLETIAEQVAAPLPRALLAALAVGDKSALAPWRERIVALGIIHLLVISGLHIGMVGALGWWLGSAAARALAAWHSRRGCESRGLLAADLLPPLTAVLLALGYTLLSGGQLPALRALIALCWLAAASAKRLAWEPLTLLSRVVLTILLVDPLAVISASFWLSLSAVALLMVALVPRREIVQPQQCDPSVGKLLRGWRQLLRVQFYLTLGMAPLLLALIGKLSLVGLLVNLFAVPWVTLLLVPAVLLAVAGSLLLPPLAPPLWALAAQLSRPVAAVVEQLQVEAVILPLDQIASPVWLLLLLFWLAAVLPRPLLSWPLRLLCALPLLLALALGPTRPPLRVTVLDVGQGLAVVVEAAGRVLLYDSGARYSEYFDMGSAVVVPYLHRRGYQRLDRVVISHGDNDHLGGYRAVAAALQPTVVLLPDELLGAATGQRSCQQPQRWQWGEVRFTTIGNRSDGSRNDDSCLLLLQWGATTVLLPGDIERRAEQRLLAEQRLPAALTVLVAPHHGSNSSSSAALLELLRPDHVVFSAGWNHHYGHPHPQVLARYQAIGSRSHHTGTSGAITFSWDRDGALTVERLRSPNQRWWQ</sequence>
<comment type="subcellular location">
    <subcellularLocation>
        <location evidence="1">Cell membrane</location>
        <topology evidence="1">Multi-pass membrane protein</topology>
    </subcellularLocation>
</comment>
<dbReference type="NCBIfam" id="TIGR00360">
    <property type="entry name" value="ComEC_N-term"/>
    <property type="match status" value="1"/>
</dbReference>
<dbReference type="Gene3D" id="3.60.15.10">
    <property type="entry name" value="Ribonuclease Z/Hydroxyacylglutathione hydrolase-like"/>
    <property type="match status" value="1"/>
</dbReference>
<dbReference type="GO" id="GO:0005886">
    <property type="term" value="C:plasma membrane"/>
    <property type="evidence" value="ECO:0007669"/>
    <property type="project" value="UniProtKB-SubCell"/>
</dbReference>
<dbReference type="InterPro" id="IPR004797">
    <property type="entry name" value="Competence_ComEC/Rec2"/>
</dbReference>
<dbReference type="InterPro" id="IPR025405">
    <property type="entry name" value="DUF4131"/>
</dbReference>
<keyword evidence="3 6" id="KW-0812">Transmembrane</keyword>
<feature type="transmembrane region" description="Helical" evidence="6">
    <location>
        <begin position="537"/>
        <end position="554"/>
    </location>
</feature>
<proteinExistence type="predicted"/>
<keyword evidence="2" id="KW-1003">Cell membrane</keyword>
<evidence type="ECO:0000259" key="7">
    <source>
        <dbReference type="SMART" id="SM00849"/>
    </source>
</evidence>
<feature type="transmembrane region" description="Helical" evidence="6">
    <location>
        <begin position="74"/>
        <end position="92"/>
    </location>
</feature>
<dbReference type="SUPFAM" id="SSF56281">
    <property type="entry name" value="Metallo-hydrolase/oxidoreductase"/>
    <property type="match status" value="1"/>
</dbReference>
<feature type="transmembrane region" description="Helical" evidence="6">
    <location>
        <begin position="330"/>
        <end position="352"/>
    </location>
</feature>
<feature type="transmembrane region" description="Helical" evidence="6">
    <location>
        <begin position="283"/>
        <end position="310"/>
    </location>
</feature>
<dbReference type="PANTHER" id="PTHR30619">
    <property type="entry name" value="DNA INTERNALIZATION/COMPETENCE PROTEIN COMEC/REC2"/>
    <property type="match status" value="1"/>
</dbReference>
<name>A0A4Y8UJK5_9GAMM</name>
<feature type="transmembrane region" description="Helical" evidence="6">
    <location>
        <begin position="450"/>
        <end position="472"/>
    </location>
</feature>
<feature type="transmembrane region" description="Helical" evidence="6">
    <location>
        <begin position="398"/>
        <end position="420"/>
    </location>
</feature>
<dbReference type="Proteomes" id="UP000298133">
    <property type="component" value="Unassembled WGS sequence"/>
</dbReference>
<evidence type="ECO:0000256" key="5">
    <source>
        <dbReference type="ARBA" id="ARBA00023136"/>
    </source>
</evidence>
<dbReference type="InterPro" id="IPR004477">
    <property type="entry name" value="ComEC_N"/>
</dbReference>
<dbReference type="InterPro" id="IPR052159">
    <property type="entry name" value="Competence_DNA_uptake"/>
</dbReference>
<feature type="domain" description="Metallo-beta-lactamase" evidence="7">
    <location>
        <begin position="593"/>
        <end position="778"/>
    </location>
</feature>
<dbReference type="GO" id="GO:0030420">
    <property type="term" value="P:establishment of competence for transformation"/>
    <property type="evidence" value="ECO:0007669"/>
    <property type="project" value="InterPro"/>
</dbReference>
<dbReference type="Pfam" id="PF03772">
    <property type="entry name" value="Competence"/>
    <property type="match status" value="1"/>
</dbReference>
<dbReference type="OrthoDB" id="9761531at2"/>
<keyword evidence="9" id="KW-1185">Reference proteome</keyword>
<dbReference type="Pfam" id="PF00753">
    <property type="entry name" value="Lactamase_B"/>
    <property type="match status" value="1"/>
</dbReference>